<reference evidence="1 3" key="1">
    <citation type="journal article" date="2019" name="Int. J. Syst. Evol. Microbiol.">
        <title>Faecalibacillus intestinalis gen. nov., sp. nov. and Faecalibacillus faecis sp. nov., isolated from human faeces.</title>
        <authorList>
            <person name="Seo B."/>
            <person name="Jeon K."/>
            <person name="Baek I."/>
            <person name="Lee Y.M."/>
            <person name="Baek K."/>
            <person name="Ko G."/>
        </authorList>
    </citation>
    <scope>NUCLEOTIDE SEQUENCE [LARGE SCALE GENOMIC DNA]</scope>
    <source>
        <strain evidence="1 3">SNUG30099</strain>
    </source>
</reference>
<dbReference type="EMBL" id="PYLQ01000007">
    <property type="protein sequence ID" value="PST41553.1"/>
    <property type="molecule type" value="Genomic_DNA"/>
</dbReference>
<protein>
    <recommendedName>
        <fullName evidence="4">Clostridial hydrophobic W</fullName>
    </recommendedName>
</protein>
<dbReference type="SMART" id="SM00728">
    <property type="entry name" value="ChW"/>
    <property type="match status" value="1"/>
</dbReference>
<dbReference type="InterPro" id="IPR006637">
    <property type="entry name" value="ChW"/>
</dbReference>
<gene>
    <name evidence="2" type="ORF">C7U54_06980</name>
    <name evidence="1" type="ORF">C7U54_14335</name>
</gene>
<dbReference type="Proteomes" id="UP000240974">
    <property type="component" value="Unassembled WGS sequence"/>
</dbReference>
<accession>A0A2T3FJJ0</accession>
<sequence>LEAIRIKLTGEMAKQYDIYYRVHSQEFGWLGWAKNGESAGTEGYSYRLEAIQIQLVKKGSSAPGSTSNCFYKR</sequence>
<name>A0A2T3FJJ0_9FIRM</name>
<evidence type="ECO:0000313" key="2">
    <source>
        <dbReference type="EMBL" id="PST41553.1"/>
    </source>
</evidence>
<dbReference type="Pfam" id="PF07538">
    <property type="entry name" value="ChW"/>
    <property type="match status" value="1"/>
</dbReference>
<dbReference type="AlphaFoldDB" id="A0A2T3FJJ0"/>
<evidence type="ECO:0000313" key="1">
    <source>
        <dbReference type="EMBL" id="PST35455.1"/>
    </source>
</evidence>
<dbReference type="EMBL" id="PYLQ01000042">
    <property type="protein sequence ID" value="PST35455.1"/>
    <property type="molecule type" value="Genomic_DNA"/>
</dbReference>
<comment type="caution">
    <text evidence="1">The sequence shown here is derived from an EMBL/GenBank/DDBJ whole genome shotgun (WGS) entry which is preliminary data.</text>
</comment>
<organism evidence="1 3">
    <name type="scientific">Faecalibacillus intestinalis</name>
    <dbReference type="NCBI Taxonomy" id="1982626"/>
    <lineage>
        <taxon>Bacteria</taxon>
        <taxon>Bacillati</taxon>
        <taxon>Bacillota</taxon>
        <taxon>Erysipelotrichia</taxon>
        <taxon>Erysipelotrichales</taxon>
        <taxon>Coprobacillaceae</taxon>
        <taxon>Faecalibacillus</taxon>
    </lineage>
</organism>
<evidence type="ECO:0008006" key="4">
    <source>
        <dbReference type="Google" id="ProtNLM"/>
    </source>
</evidence>
<keyword evidence="3" id="KW-1185">Reference proteome</keyword>
<feature type="non-terminal residue" evidence="1">
    <location>
        <position position="1"/>
    </location>
</feature>
<evidence type="ECO:0000313" key="3">
    <source>
        <dbReference type="Proteomes" id="UP000240974"/>
    </source>
</evidence>
<proteinExistence type="predicted"/>